<protein>
    <recommendedName>
        <fullName evidence="4">Tail fiber domain-containing protein</fullName>
    </recommendedName>
</protein>
<dbReference type="RefSeq" id="WP_264731022.1">
    <property type="nucleotide sequence ID" value="NZ_JAPDNR010000001.1"/>
</dbReference>
<reference evidence="2 3" key="1">
    <citation type="submission" date="2022-10" db="EMBL/GenBank/DDBJ databases">
        <title>Chitinophaga nivalis PC15 sp. nov., isolated from Pyeongchang county, South Korea.</title>
        <authorList>
            <person name="Trinh H.N."/>
        </authorList>
    </citation>
    <scope>NUCLEOTIDE SEQUENCE [LARGE SCALE GENOMIC DNA]</scope>
    <source>
        <strain evidence="2 3">PC14</strain>
    </source>
</reference>
<dbReference type="Proteomes" id="UP001207742">
    <property type="component" value="Unassembled WGS sequence"/>
</dbReference>
<proteinExistence type="predicted"/>
<name>A0ABT3IM44_9BACT</name>
<organism evidence="2 3">
    <name type="scientific">Chitinophaga nivalis</name>
    <dbReference type="NCBI Taxonomy" id="2991709"/>
    <lineage>
        <taxon>Bacteria</taxon>
        <taxon>Pseudomonadati</taxon>
        <taxon>Bacteroidota</taxon>
        <taxon>Chitinophagia</taxon>
        <taxon>Chitinophagales</taxon>
        <taxon>Chitinophagaceae</taxon>
        <taxon>Chitinophaga</taxon>
    </lineage>
</organism>
<evidence type="ECO:0000313" key="3">
    <source>
        <dbReference type="Proteomes" id="UP001207742"/>
    </source>
</evidence>
<feature type="signal peptide" evidence="1">
    <location>
        <begin position="1"/>
        <end position="17"/>
    </location>
</feature>
<sequence length="381" mass="41359">MKLIFLSYLLVICSLLAVQGQNKFPTTGAVGIGTANPTSLLHVFDNNRNYYVDRAITGQTEDAQGINYLLLHEIYTNTLSVDRYVMGKISGIRGGVGGSNRKWTVEVNTATAYNSNRGSLISYNEPSKLITLVFNGKSYLALEIANSSTLNNFSFTGYAGNELLQLVTDSQVTNVQAFTSTDPISIQSNVSIGGTYPAARLDITGGPLWTTNSWVKSLKIPNGSAFEFTGAGKSFGQGASNNLFYFFHANTDGTGAANYYMAVDGSTGNVAIGSPTPAANYKLVVEGAFGAKKIKVQQGTWADYVFHENYQLPSLSTVEQFIKENKHLEGIPSEAEVSKDGIDVGDMNKRLLQKIEELTLYIIDLNKKVAALQALNPENYR</sequence>
<feature type="chain" id="PRO_5047254968" description="Tail fiber domain-containing protein" evidence="1">
    <location>
        <begin position="18"/>
        <end position="381"/>
    </location>
</feature>
<evidence type="ECO:0008006" key="4">
    <source>
        <dbReference type="Google" id="ProtNLM"/>
    </source>
</evidence>
<keyword evidence="3" id="KW-1185">Reference proteome</keyword>
<evidence type="ECO:0000256" key="1">
    <source>
        <dbReference type="SAM" id="SignalP"/>
    </source>
</evidence>
<accession>A0ABT3IM44</accession>
<keyword evidence="1" id="KW-0732">Signal</keyword>
<comment type="caution">
    <text evidence="2">The sequence shown here is derived from an EMBL/GenBank/DDBJ whole genome shotgun (WGS) entry which is preliminary data.</text>
</comment>
<gene>
    <name evidence="2" type="ORF">OL497_14100</name>
</gene>
<evidence type="ECO:0000313" key="2">
    <source>
        <dbReference type="EMBL" id="MCW3485037.1"/>
    </source>
</evidence>
<dbReference type="EMBL" id="JAPDNS010000001">
    <property type="protein sequence ID" value="MCW3485037.1"/>
    <property type="molecule type" value="Genomic_DNA"/>
</dbReference>